<evidence type="ECO:0000256" key="12">
    <source>
        <dbReference type="ARBA" id="ARBA00048733"/>
    </source>
</evidence>
<sequence length="630" mass="68298">MGGDKLEKVSAHKSVEEMHEKVENDDMTNIHSRFEAMEKVRCPYCAKGVRCNICSHGPCRIIPGKTDTGVCGINKDGMVMRNILRINSMGTAAYTYHTNTAAKTLKATAEGNTIFEIKDEEKLANLAERLDLDTSLEKNELALELADLMIEEINRDSEEPSKVVEKFAPDLRKDNWEELGILPGGPLHEMMDVKSSVMTNVDSDYKSMAFKTLRMGLATAYGSLTLLEEVQDILFGTAAPHDTEVDMGTLDPDYVNILPNGHEPFMGAALIQVAKRDEVQEKAKEAGAKGVRIIGSIETGQELLQRFKSDEVFVGLTGNWITEEYVLATGAVDAFVADMNCTVPTAGEFAEKYSSTIIPVTKLVNLPGVEHEINYQPEKAEEQALQIIDKAIENYKNRKDNPTEIPNYSKKIRTGFSPESLLDLLGGSLDPLLENIKNGNIKGIVALVSCTTLKNGPHNENTISVAEELIDRDILVLSAGCGNAGLQVGGLTTLEAKEKAGEGLKEVCEALDIPPVLSFGTCTDTGRLLNLVSAVGDELGVDPTKLPVAVTAPEYMEQKATIAAIAAIAYGLYTHVSPTPPVTGSEKVVKLLTEEVEELTGGKLAVGDDPAEIANGIEKHIETKRKELGL</sequence>
<dbReference type="InterPro" id="IPR011254">
    <property type="entry name" value="Prismane-like_sf"/>
</dbReference>
<evidence type="ECO:0000256" key="3">
    <source>
        <dbReference type="ARBA" id="ARBA00010689"/>
    </source>
</evidence>
<dbReference type="Pfam" id="PF03063">
    <property type="entry name" value="Prismane"/>
    <property type="match status" value="1"/>
</dbReference>
<feature type="binding site" evidence="14">
    <location>
        <position position="522"/>
    </location>
    <ligand>
        <name>[Ni-4Fe-4S] cluster</name>
        <dbReference type="ChEBI" id="CHEBI:47739"/>
    </ligand>
</feature>
<evidence type="ECO:0000256" key="11">
    <source>
        <dbReference type="ARBA" id="ARBA00034454"/>
    </source>
</evidence>
<evidence type="ECO:0000256" key="13">
    <source>
        <dbReference type="PIRNR" id="PIRNR005023"/>
    </source>
</evidence>
<comment type="cofactor">
    <cofactor evidence="11">
        <name>[Ni-4Fe-5S] cluster</name>
        <dbReference type="ChEBI" id="CHEBI:177874"/>
    </cofactor>
</comment>
<evidence type="ECO:0000256" key="1">
    <source>
        <dbReference type="ARBA" id="ARBA00001966"/>
    </source>
</evidence>
<evidence type="ECO:0000313" key="16">
    <source>
        <dbReference type="Proteomes" id="UP000070463"/>
    </source>
</evidence>
<comment type="function">
    <text evidence="2">CODH oxidizes carbon monoxide coupled, via CooF, to the reduction of a hydrogen cation by a hydrogenase (possibly CooH).</text>
</comment>
<gene>
    <name evidence="15" type="ORF">AKJ37_01080</name>
</gene>
<comment type="catalytic activity">
    <reaction evidence="12 13">
        <text>CO + 2 oxidized [2Fe-2S]-[ferredoxin] + H2O = 2 reduced [2Fe-2S]-[ferredoxin] + CO2 + 2 H(+)</text>
        <dbReference type="Rhea" id="RHEA:21040"/>
        <dbReference type="Rhea" id="RHEA-COMP:10000"/>
        <dbReference type="Rhea" id="RHEA-COMP:10001"/>
        <dbReference type="ChEBI" id="CHEBI:15377"/>
        <dbReference type="ChEBI" id="CHEBI:15378"/>
        <dbReference type="ChEBI" id="CHEBI:16526"/>
        <dbReference type="ChEBI" id="CHEBI:17245"/>
        <dbReference type="ChEBI" id="CHEBI:33737"/>
        <dbReference type="ChEBI" id="CHEBI:33738"/>
        <dbReference type="EC" id="1.2.7.4"/>
    </reaction>
</comment>
<feature type="binding site" evidence="14">
    <location>
        <position position="341"/>
    </location>
    <ligand>
        <name>[Ni-4Fe-4S] cluster</name>
        <dbReference type="ChEBI" id="CHEBI:47739"/>
    </ligand>
</feature>
<dbReference type="NCBIfam" id="TIGR01702">
    <property type="entry name" value="CO_DH_cata"/>
    <property type="match status" value="1"/>
</dbReference>
<feature type="binding site" evidence="14">
    <location>
        <position position="450"/>
    </location>
    <ligand>
        <name>[Ni-4Fe-4S] cluster</name>
        <dbReference type="ChEBI" id="CHEBI:47739"/>
    </ligand>
</feature>
<feature type="binding site" evidence="14">
    <location>
        <position position="42"/>
    </location>
    <ligand>
        <name>[4Fe-4S] cluster</name>
        <dbReference type="ChEBI" id="CHEBI:49883"/>
        <label>1</label>
        <note>ligand shared between dimeric partners</note>
    </ligand>
</feature>
<evidence type="ECO:0000256" key="2">
    <source>
        <dbReference type="ARBA" id="ARBA00002452"/>
    </source>
</evidence>
<protein>
    <recommendedName>
        <fullName evidence="13">Carbon monoxide dehydrogenase</fullName>
        <ecNumber evidence="13">1.2.7.4</ecNumber>
    </recommendedName>
</protein>
<comment type="cofactor">
    <cofactor evidence="1">
        <name>[4Fe-4S] cluster</name>
        <dbReference type="ChEBI" id="CHEBI:49883"/>
    </cofactor>
</comment>
<dbReference type="GO" id="GO:0050418">
    <property type="term" value="F:hydroxylamine reductase activity"/>
    <property type="evidence" value="ECO:0007669"/>
    <property type="project" value="TreeGrafter"/>
</dbReference>
<dbReference type="InterPro" id="IPR004137">
    <property type="entry name" value="HCP/CODH"/>
</dbReference>
<evidence type="ECO:0000256" key="10">
    <source>
        <dbReference type="ARBA" id="ARBA00023014"/>
    </source>
</evidence>
<reference evidence="15 16" key="1">
    <citation type="journal article" date="2016" name="Sci. Rep.">
        <title>Metabolic traits of an uncultured archaeal lineage -MSBL1- from brine pools of the Red Sea.</title>
        <authorList>
            <person name="Mwirichia R."/>
            <person name="Alam I."/>
            <person name="Rashid M."/>
            <person name="Vinu M."/>
            <person name="Ba-Alawi W."/>
            <person name="Anthony Kamau A."/>
            <person name="Kamanda Ngugi D."/>
            <person name="Goker M."/>
            <person name="Klenk H.P."/>
            <person name="Bajic V."/>
            <person name="Stingl U."/>
        </authorList>
    </citation>
    <scope>NUCLEOTIDE SEQUENCE [LARGE SCALE GENOMIC DNA]</scope>
    <source>
        <strain evidence="15">SCGC-AAA259I09</strain>
    </source>
</reference>
<proteinExistence type="inferred from homology"/>
<dbReference type="PANTHER" id="PTHR30109">
    <property type="entry name" value="HYDROXYLAMINE REDUCTASE"/>
    <property type="match status" value="1"/>
</dbReference>
<dbReference type="InterPro" id="IPR016099">
    <property type="entry name" value="Prismane-like_a/b-sand"/>
</dbReference>
<evidence type="ECO:0000256" key="14">
    <source>
        <dbReference type="PIRSR" id="PIRSR005023-1"/>
    </source>
</evidence>
<evidence type="ECO:0000313" key="15">
    <source>
        <dbReference type="EMBL" id="KXA98163.1"/>
    </source>
</evidence>
<keyword evidence="5 13" id="KW-0004">4Fe-4S</keyword>
<evidence type="ECO:0000256" key="5">
    <source>
        <dbReference type="ARBA" id="ARBA00022485"/>
    </source>
</evidence>
<feature type="binding site" evidence="14">
    <location>
        <position position="54"/>
    </location>
    <ligand>
        <name>[4Fe-4S] cluster</name>
        <dbReference type="ChEBI" id="CHEBI:49883"/>
        <label>2</label>
    </ligand>
</feature>
<dbReference type="EMBL" id="LHXR01000007">
    <property type="protein sequence ID" value="KXA98163.1"/>
    <property type="molecule type" value="Genomic_DNA"/>
</dbReference>
<dbReference type="GO" id="GO:0043885">
    <property type="term" value="F:anaerobic carbon-monoxide dehydrogenase activity"/>
    <property type="evidence" value="ECO:0007669"/>
    <property type="project" value="UniProtKB-UniRule"/>
</dbReference>
<dbReference type="InterPro" id="IPR016101">
    <property type="entry name" value="CO_DH_a-bundle"/>
</dbReference>
<dbReference type="SUPFAM" id="SSF56821">
    <property type="entry name" value="Prismane protein-like"/>
    <property type="match status" value="1"/>
</dbReference>
<dbReference type="GO" id="GO:0006091">
    <property type="term" value="P:generation of precursor metabolites and energy"/>
    <property type="evidence" value="ECO:0007669"/>
    <property type="project" value="InterPro"/>
</dbReference>
<dbReference type="GO" id="GO:0016151">
    <property type="term" value="F:nickel cation binding"/>
    <property type="evidence" value="ECO:0007669"/>
    <property type="project" value="InterPro"/>
</dbReference>
<evidence type="ECO:0000256" key="4">
    <source>
        <dbReference type="ARBA" id="ARBA00011738"/>
    </source>
</evidence>
<evidence type="ECO:0000256" key="6">
    <source>
        <dbReference type="ARBA" id="ARBA00022596"/>
    </source>
</evidence>
<dbReference type="PIRSF" id="PIRSF005023">
    <property type="entry name" value="CODH"/>
    <property type="match status" value="1"/>
</dbReference>
<comment type="caution">
    <text evidence="15">The sequence shown here is derived from an EMBL/GenBank/DDBJ whole genome shotgun (WGS) entry which is preliminary data.</text>
</comment>
<dbReference type="GO" id="GO:0051539">
    <property type="term" value="F:4 iron, 4 sulfur cluster binding"/>
    <property type="evidence" value="ECO:0007669"/>
    <property type="project" value="UniProtKB-UniRule"/>
</dbReference>
<comment type="similarity">
    <text evidence="3">Belongs to the Ni-containing carbon monoxide dehydrogenase family.</text>
</comment>
<evidence type="ECO:0000256" key="8">
    <source>
        <dbReference type="ARBA" id="ARBA00023002"/>
    </source>
</evidence>
<keyword evidence="6 14" id="KW-0533">Nickel</keyword>
<dbReference type="GO" id="GO:0042542">
    <property type="term" value="P:response to hydrogen peroxide"/>
    <property type="evidence" value="ECO:0007669"/>
    <property type="project" value="TreeGrafter"/>
</dbReference>
<dbReference type="InterPro" id="IPR010047">
    <property type="entry name" value="CODH"/>
</dbReference>
<dbReference type="AlphaFoldDB" id="A0A133UVD0"/>
<evidence type="ECO:0000256" key="7">
    <source>
        <dbReference type="ARBA" id="ARBA00022723"/>
    </source>
</evidence>
<feature type="binding site" evidence="14">
    <location>
        <position position="481"/>
    </location>
    <ligand>
        <name>[Ni-4Fe-4S] cluster</name>
        <dbReference type="ChEBI" id="CHEBI:47739"/>
    </ligand>
</feature>
<dbReference type="PANTHER" id="PTHR30109:SF4">
    <property type="entry name" value="CARBON MONOXIDE DEHYDROGENASE"/>
    <property type="match status" value="1"/>
</dbReference>
<organism evidence="15 16">
    <name type="scientific">candidate division MSBL1 archaeon SCGC-AAA259I09</name>
    <dbReference type="NCBI Taxonomy" id="1698267"/>
    <lineage>
        <taxon>Archaea</taxon>
        <taxon>Methanobacteriati</taxon>
        <taxon>Methanobacteriota</taxon>
        <taxon>candidate division MSBL1</taxon>
    </lineage>
</organism>
<comment type="subunit">
    <text evidence="4">Homodimer.</text>
</comment>
<dbReference type="Gene3D" id="3.40.50.2030">
    <property type="match status" value="2"/>
</dbReference>
<name>A0A133UVD0_9EURY</name>
<feature type="binding site" evidence="14">
    <location>
        <position position="71"/>
    </location>
    <ligand>
        <name>[4Fe-4S] cluster</name>
        <dbReference type="ChEBI" id="CHEBI:49883"/>
        <label>2</label>
    </ligand>
</feature>
<feature type="binding site" evidence="14">
    <location>
        <position position="51"/>
    </location>
    <ligand>
        <name>[4Fe-4S] cluster</name>
        <dbReference type="ChEBI" id="CHEBI:49883"/>
        <label>2</label>
    </ligand>
</feature>
<keyword evidence="16" id="KW-1185">Reference proteome</keyword>
<dbReference type="Proteomes" id="UP000070463">
    <property type="component" value="Unassembled WGS sequence"/>
</dbReference>
<accession>A0A133UVD0</accession>
<evidence type="ECO:0000256" key="9">
    <source>
        <dbReference type="ARBA" id="ARBA00023004"/>
    </source>
</evidence>
<dbReference type="EC" id="1.2.7.4" evidence="13"/>
<keyword evidence="7 13" id="KW-0479">Metal-binding</keyword>
<feature type="binding site" evidence="14">
    <location>
        <position position="262"/>
    </location>
    <ligand>
        <name>[Ni-4Fe-4S] cluster</name>
        <dbReference type="ChEBI" id="CHEBI:47739"/>
    </ligand>
</feature>
<feature type="binding site" evidence="14">
    <location>
        <position position="59"/>
    </location>
    <ligand>
        <name>[4Fe-4S] cluster</name>
        <dbReference type="ChEBI" id="CHEBI:49883"/>
        <label>2</label>
    </ligand>
</feature>
<keyword evidence="8 13" id="KW-0560">Oxidoreductase</keyword>
<keyword evidence="9 13" id="KW-0408">Iron</keyword>
<keyword evidence="10 13" id="KW-0411">Iron-sulfur</keyword>
<dbReference type="GO" id="GO:0004601">
    <property type="term" value="F:peroxidase activity"/>
    <property type="evidence" value="ECO:0007669"/>
    <property type="project" value="TreeGrafter"/>
</dbReference>
<dbReference type="Gene3D" id="1.20.1270.30">
    <property type="match status" value="1"/>
</dbReference>
<dbReference type="PATRIC" id="fig|1698267.3.peg.1526"/>